<keyword evidence="1" id="KW-0732">Signal</keyword>
<evidence type="ECO:0008006" key="4">
    <source>
        <dbReference type="Google" id="ProtNLM"/>
    </source>
</evidence>
<proteinExistence type="predicted"/>
<accession>A0ABY3XGD2</accession>
<name>A0ABY3XGD2_9GAMM</name>
<protein>
    <recommendedName>
        <fullName evidence="4">Secreted protein</fullName>
    </recommendedName>
</protein>
<dbReference type="RefSeq" id="WP_057941904.1">
    <property type="nucleotide sequence ID" value="NZ_CP011131.1"/>
</dbReference>
<gene>
    <name evidence="2" type="ORF">MOV92_05445</name>
</gene>
<evidence type="ECO:0000313" key="3">
    <source>
        <dbReference type="Proteomes" id="UP000829194"/>
    </source>
</evidence>
<sequence length="166" mass="17567">MERTKSALIALLAVVAASTALSADAAGGKGLTWRKVTHLNIGVDHIGCGYSNGANECDPYIGDTVCSTRLPVLCVKEDGSPVPAGVTTDFYNSWGRGNIALTRAVRGDSLTSLADANAVCRAELGPGYKIAGHGHFSWYGYAYGNIDSTTRFWAHIDSQQGNCWNP</sequence>
<organism evidence="2 3">
    <name type="scientific">Lysobacter gummosus</name>
    <dbReference type="NCBI Taxonomy" id="262324"/>
    <lineage>
        <taxon>Bacteria</taxon>
        <taxon>Pseudomonadati</taxon>
        <taxon>Pseudomonadota</taxon>
        <taxon>Gammaproteobacteria</taxon>
        <taxon>Lysobacterales</taxon>
        <taxon>Lysobacteraceae</taxon>
        <taxon>Lysobacter</taxon>
    </lineage>
</organism>
<evidence type="ECO:0000313" key="2">
    <source>
        <dbReference type="EMBL" id="UNP30704.1"/>
    </source>
</evidence>
<evidence type="ECO:0000256" key="1">
    <source>
        <dbReference type="SAM" id="SignalP"/>
    </source>
</evidence>
<feature type="chain" id="PRO_5046525145" description="Secreted protein" evidence="1">
    <location>
        <begin position="26"/>
        <end position="166"/>
    </location>
</feature>
<feature type="signal peptide" evidence="1">
    <location>
        <begin position="1"/>
        <end position="25"/>
    </location>
</feature>
<dbReference type="Proteomes" id="UP000829194">
    <property type="component" value="Chromosome"/>
</dbReference>
<dbReference type="EMBL" id="CP093547">
    <property type="protein sequence ID" value="UNP30704.1"/>
    <property type="molecule type" value="Genomic_DNA"/>
</dbReference>
<keyword evidence="3" id="KW-1185">Reference proteome</keyword>
<reference evidence="2 3" key="1">
    <citation type="submission" date="2022-03" db="EMBL/GenBank/DDBJ databases">
        <title>Complete genome sequence of Lysobacter capsici VKM B-2533 and Lysobacter gummosus 10.1.1, promising sources of lytic agents.</title>
        <authorList>
            <person name="Tarlachkov S.V."/>
            <person name="Kudryakova I.V."/>
            <person name="Afoshin A.S."/>
            <person name="Leontyevskaya E.A."/>
            <person name="Leontyevskaya N.V."/>
        </authorList>
    </citation>
    <scope>NUCLEOTIDE SEQUENCE [LARGE SCALE GENOMIC DNA]</scope>
    <source>
        <strain evidence="2 3">10.1.1</strain>
    </source>
</reference>